<feature type="repeat" description="ANK" evidence="3">
    <location>
        <begin position="910"/>
        <end position="942"/>
    </location>
</feature>
<keyword evidence="8" id="KW-1185">Reference proteome</keyword>
<keyword evidence="2 3" id="KW-0040">ANK repeat</keyword>
<keyword evidence="1" id="KW-0677">Repeat</keyword>
<feature type="repeat" description="ANK" evidence="3">
    <location>
        <begin position="1199"/>
        <end position="1231"/>
    </location>
</feature>
<feature type="repeat" description="ANK" evidence="3">
    <location>
        <begin position="1232"/>
        <end position="1264"/>
    </location>
</feature>
<feature type="domain" description="Nucleoside phosphorylase" evidence="5">
    <location>
        <begin position="70"/>
        <end position="321"/>
    </location>
</feature>
<feature type="repeat" description="ANK" evidence="3">
    <location>
        <begin position="1265"/>
        <end position="1297"/>
    </location>
</feature>
<dbReference type="PROSITE" id="PS50088">
    <property type="entry name" value="ANK_REPEAT"/>
    <property type="match status" value="10"/>
</dbReference>
<feature type="repeat" description="ANK" evidence="3">
    <location>
        <begin position="1070"/>
        <end position="1102"/>
    </location>
</feature>
<feature type="repeat" description="ANK" evidence="3">
    <location>
        <begin position="1037"/>
        <end position="1069"/>
    </location>
</feature>
<dbReference type="Pfam" id="PF01048">
    <property type="entry name" value="PNP_UDP_1"/>
    <property type="match status" value="1"/>
</dbReference>
<dbReference type="PRINTS" id="PR01415">
    <property type="entry name" value="ANKYRIN"/>
</dbReference>
<dbReference type="GeneID" id="81437469"/>
<dbReference type="InterPro" id="IPR035994">
    <property type="entry name" value="Nucleoside_phosphorylase_sf"/>
</dbReference>
<evidence type="ECO:0000313" key="7">
    <source>
        <dbReference type="EMBL" id="KAJ5377952.1"/>
    </source>
</evidence>
<dbReference type="Gene3D" id="3.40.50.300">
    <property type="entry name" value="P-loop containing nucleotide triphosphate hydrolases"/>
    <property type="match status" value="1"/>
</dbReference>
<dbReference type="RefSeq" id="XP_056556815.1">
    <property type="nucleotide sequence ID" value="XM_056698290.1"/>
</dbReference>
<dbReference type="Proteomes" id="UP001147782">
    <property type="component" value="Unassembled WGS sequence"/>
</dbReference>
<proteinExistence type="predicted"/>
<dbReference type="InterPro" id="IPR036770">
    <property type="entry name" value="Ankyrin_rpt-contain_sf"/>
</dbReference>
<feature type="repeat" description="ANK" evidence="3">
    <location>
        <begin position="1332"/>
        <end position="1358"/>
    </location>
</feature>
<feature type="repeat" description="ANK" evidence="3">
    <location>
        <begin position="943"/>
        <end position="975"/>
    </location>
</feature>
<gene>
    <name evidence="7" type="ORF">N7496_005361</name>
</gene>
<accession>A0A9W9VDG8</accession>
<dbReference type="EMBL" id="JAPZBS010000004">
    <property type="protein sequence ID" value="KAJ5377952.1"/>
    <property type="molecule type" value="Genomic_DNA"/>
</dbReference>
<dbReference type="Gene3D" id="3.40.50.1580">
    <property type="entry name" value="Nucleoside phosphorylase domain"/>
    <property type="match status" value="1"/>
</dbReference>
<dbReference type="Pfam" id="PF12796">
    <property type="entry name" value="Ank_2"/>
    <property type="match status" value="5"/>
</dbReference>
<dbReference type="GO" id="GO:0003824">
    <property type="term" value="F:catalytic activity"/>
    <property type="evidence" value="ECO:0007669"/>
    <property type="project" value="InterPro"/>
</dbReference>
<feature type="region of interest" description="Disordered" evidence="4">
    <location>
        <begin position="1145"/>
        <end position="1167"/>
    </location>
</feature>
<dbReference type="OrthoDB" id="194358at2759"/>
<dbReference type="InterPro" id="IPR056884">
    <property type="entry name" value="NPHP3-like_N"/>
</dbReference>
<dbReference type="Pfam" id="PF24883">
    <property type="entry name" value="NPHP3_N"/>
    <property type="match status" value="1"/>
</dbReference>
<dbReference type="SUPFAM" id="SSF52540">
    <property type="entry name" value="P-loop containing nucleoside triphosphate hydrolases"/>
    <property type="match status" value="1"/>
</dbReference>
<dbReference type="SMART" id="SM00248">
    <property type="entry name" value="ANK"/>
    <property type="match status" value="14"/>
</dbReference>
<evidence type="ECO:0000259" key="5">
    <source>
        <dbReference type="Pfam" id="PF01048"/>
    </source>
</evidence>
<dbReference type="SUPFAM" id="SSF48403">
    <property type="entry name" value="Ankyrin repeat"/>
    <property type="match status" value="2"/>
</dbReference>
<evidence type="ECO:0008006" key="9">
    <source>
        <dbReference type="Google" id="ProtNLM"/>
    </source>
</evidence>
<dbReference type="InterPro" id="IPR027417">
    <property type="entry name" value="P-loop_NTPase"/>
</dbReference>
<dbReference type="InterPro" id="IPR000845">
    <property type="entry name" value="Nucleoside_phosphorylase_d"/>
</dbReference>
<protein>
    <recommendedName>
        <fullName evidence="9">Nucleoside phosphorylase domain-containing protein</fullName>
    </recommendedName>
</protein>
<feature type="region of interest" description="Disordered" evidence="4">
    <location>
        <begin position="1"/>
        <end position="28"/>
    </location>
</feature>
<dbReference type="Gene3D" id="1.25.40.20">
    <property type="entry name" value="Ankyrin repeat-containing domain"/>
    <property type="match status" value="3"/>
</dbReference>
<organism evidence="7 8">
    <name type="scientific">Penicillium cataractarum</name>
    <dbReference type="NCBI Taxonomy" id="2100454"/>
    <lineage>
        <taxon>Eukaryota</taxon>
        <taxon>Fungi</taxon>
        <taxon>Dikarya</taxon>
        <taxon>Ascomycota</taxon>
        <taxon>Pezizomycotina</taxon>
        <taxon>Eurotiomycetes</taxon>
        <taxon>Eurotiomycetidae</taxon>
        <taxon>Eurotiales</taxon>
        <taxon>Aspergillaceae</taxon>
        <taxon>Penicillium</taxon>
    </lineage>
</organism>
<dbReference type="PANTHER" id="PTHR24126">
    <property type="entry name" value="ANKYRIN REPEAT, PH AND SEC7 DOMAIN CONTAINING PROTEIN SECG-RELATED"/>
    <property type="match status" value="1"/>
</dbReference>
<dbReference type="PROSITE" id="PS50297">
    <property type="entry name" value="ANK_REP_REGION"/>
    <property type="match status" value="8"/>
</dbReference>
<evidence type="ECO:0000256" key="4">
    <source>
        <dbReference type="SAM" id="MobiDB-lite"/>
    </source>
</evidence>
<reference evidence="7" key="1">
    <citation type="submission" date="2022-11" db="EMBL/GenBank/DDBJ databases">
        <authorList>
            <person name="Petersen C."/>
        </authorList>
    </citation>
    <scope>NUCLEOTIDE SEQUENCE</scope>
    <source>
        <strain evidence="7">IBT 29864</strain>
    </source>
</reference>
<feature type="domain" description="Nephrocystin 3-like N-terminal" evidence="6">
    <location>
        <begin position="376"/>
        <end position="535"/>
    </location>
</feature>
<evidence type="ECO:0000256" key="1">
    <source>
        <dbReference type="ARBA" id="ARBA00022737"/>
    </source>
</evidence>
<dbReference type="PANTHER" id="PTHR24126:SF14">
    <property type="entry name" value="ANK_REP_REGION DOMAIN-CONTAINING PROTEIN"/>
    <property type="match status" value="1"/>
</dbReference>
<feature type="repeat" description="ANK" evidence="3">
    <location>
        <begin position="1298"/>
        <end position="1331"/>
    </location>
</feature>
<sequence length="1365" mass="151446">MDGRDHTDEDGTESDPYRPPKRQKTFHHDASATLGRGLYTVAWICALHIEMAAALAMLDEVHDPLHTYPDDSNTYKLGRIKQHNVVIACLPAHQYGTNNAANVVTNLKRTFPSIRAGLMVGIGGGVPSKADIRLGDVVVGTRVMQYDLGKLLGDGRMQRTAIPKVPHQLLGTAVSALRSKHELEPSQIPSILKQKLGAYHGYGRPSSPDRLFCVEYDHENSNSTCDDCDQSKLISRCKRGSGDIMIHYGAIASGNQVVKDGRTRDSISRQLDVVCFEMEAAGLMDTISCLVIRGICDYADTHKSKEWQRYAAATAAAYARELLEELPVTEGYAKAPFLPDPQENRVHERRQRLLESLRFEQIDSRKLTIKTAHAKTCKWFLSHPDYKTWLDPSMLSQHHGFLWISGKPGAGKSTIMKFAYTNTKNKARRQGSVVASFFFNARGEYLEKSVFGMYRSLLLQLLEGYPILQSVLDESDLIHDQNGCPSLNVLKDVFCDAVLALGTKSFTCFVDALDECDEQQVVEMVQYFEDLAEQSASRGAGHSEDLEAYVSSHLQIEDPAIIDELQPQLLGKAAGVFMWVVLVVDILNKEHRRGGLSLRRRLAEIPSDLSELFKDILRRDNENVEDLLLCVLWILYAKRPLQPKEFYHALWSGLSLKGLVDDRPPTSEDPDSKDSLNRFNRCVISSSKGLAEITTKSKKPIVQFIHESVRDFLIKDKGLQQMWPELGLDPEGPSHEMLKQCCNLYTNHVSPPIVAKLQDEEDINREHEVRRPYPFLEYACQHIFYHSDAAASSVPQDEFLDTFQTYDWILINNLLEKLMSQTYRSSASDASLDYILADIGCPNLIRARLKHNPDVHRRSPAERYKYPLFAALAAGNKETVAALLNTPSHIYNGEDLTEGLNNRKDMKAYGRLTPLTWAAQEGRKSIVELLLLQDVDINEEDWKMFTPLVRAITHCHEEIATLLITSGADVNICGPLHAACWGGLDSLVGLLLDEGAEIDQGYSSSSTPLIRASEGGHLRTVMLLIERGATLNFQDEHGVALLLGASTSNCLKLAQFLIKNGVNVNAKDEYGISALSRASQSGSEAVLQLLADSGADVHARSDKGSTPLFRSANARIANILITRGLEVNMKDEGGDTPLIDAVRRSNDVLKHPRRKRRTEASSTSEGSNFSARTIIANEYDGVVKTLIEHGADVNVQNRNGQKPLMMSLLYRNTSLAKLLIEQGADVNIETNGGETPLLIGIRGMEEEIVRLLIERGAEVNARDDGGNTPLLMAVHWNREVIMRLLIERGADVNVRDAWGSTPLSIAAKRADGDAIVQLLIERGADVNARDDDGNTPLSEAMKNANGEAIVQLLIENGAVDSELSE</sequence>
<evidence type="ECO:0000259" key="6">
    <source>
        <dbReference type="Pfam" id="PF24883"/>
    </source>
</evidence>
<evidence type="ECO:0000313" key="8">
    <source>
        <dbReference type="Proteomes" id="UP001147782"/>
    </source>
</evidence>
<evidence type="ECO:0000256" key="2">
    <source>
        <dbReference type="ARBA" id="ARBA00023043"/>
    </source>
</evidence>
<name>A0A9W9VDG8_9EURO</name>
<dbReference type="InterPro" id="IPR002110">
    <property type="entry name" value="Ankyrin_rpt"/>
</dbReference>
<dbReference type="GO" id="GO:0009116">
    <property type="term" value="P:nucleoside metabolic process"/>
    <property type="evidence" value="ECO:0007669"/>
    <property type="project" value="InterPro"/>
</dbReference>
<feature type="repeat" description="ANK" evidence="3">
    <location>
        <begin position="1004"/>
        <end position="1036"/>
    </location>
</feature>
<comment type="caution">
    <text evidence="7">The sequence shown here is derived from an EMBL/GenBank/DDBJ whole genome shotgun (WGS) entry which is preliminary data.</text>
</comment>
<evidence type="ECO:0000256" key="3">
    <source>
        <dbReference type="PROSITE-ProRule" id="PRU00023"/>
    </source>
</evidence>
<dbReference type="SUPFAM" id="SSF53167">
    <property type="entry name" value="Purine and uridine phosphorylases"/>
    <property type="match status" value="1"/>
</dbReference>
<reference evidence="7" key="2">
    <citation type="journal article" date="2023" name="IMA Fungus">
        <title>Comparative genomic study of the Penicillium genus elucidates a diverse pangenome and 15 lateral gene transfer events.</title>
        <authorList>
            <person name="Petersen C."/>
            <person name="Sorensen T."/>
            <person name="Nielsen M.R."/>
            <person name="Sondergaard T.E."/>
            <person name="Sorensen J.L."/>
            <person name="Fitzpatrick D.A."/>
            <person name="Frisvad J.C."/>
            <person name="Nielsen K.L."/>
        </authorList>
    </citation>
    <scope>NUCLEOTIDE SEQUENCE</scope>
    <source>
        <strain evidence="7">IBT 29864</strain>
    </source>
</reference>